<evidence type="ECO:0000313" key="2">
    <source>
        <dbReference type="EMBL" id="ATL68017.1"/>
    </source>
</evidence>
<proteinExistence type="predicted"/>
<dbReference type="AlphaFoldDB" id="A0A291RKW5"/>
<protein>
    <recommendedName>
        <fullName evidence="1">TfuA-like core domain-containing protein</fullName>
    </recommendedName>
</protein>
<feature type="domain" description="TfuA-like core" evidence="1">
    <location>
        <begin position="112"/>
        <end position="230"/>
    </location>
</feature>
<dbReference type="KEGG" id="ntp:CRH09_19310"/>
<reference evidence="2 3" key="1">
    <citation type="submission" date="2017-10" db="EMBL/GenBank/DDBJ databases">
        <title>Comparative genomics between pathogenic Norcardia.</title>
        <authorList>
            <person name="Zeng L."/>
        </authorList>
    </citation>
    <scope>NUCLEOTIDE SEQUENCE [LARGE SCALE GENOMIC DNA]</scope>
    <source>
        <strain evidence="2 3">NC_YFY_NT001</strain>
    </source>
</reference>
<sequence>MVIFRLFRHADHQARQKQSTGSIELEHISVLFSFAIREQNLFHIRVTSPGNRSAAPAVTKENVLSIHVFAGPTLGLDEISRQLESAHVHGPVRHGDLLRLNLGEGDIALLIDGLYHHHPPIRHKEILEVMANGATVAGAASMGALRAAELWQYGMIGIGRVFQMYADGLIDSDDEVAVVHTPGPECRLLSIALVDIRHCLSNCTDEGVLNESDADELLLVARELPYPRRSWRMIERVAAQRHSRLASAFEKMSSFLAQHPEIGNLKLSDAMLAIDHVRNGSLSERRPAPAGWRHSAEWRTVHLRRWIGEFTGVEVSGVHVGHAAVLRYQQIYDPEFPERWERFTLERIADSDGLTTRTHCQLRDRALAAAQSKNVTFRNLTVEQRNEWLTPTENDNYSESEAMTRILVRATRISLDFSRPDLYEKILLRSPDDTRSHIAEAVAINDRLSTGNFAAHIDNLRADKLRSHLAQTWGMAPDVDDRQLTAAARDRGMATLDEAIEAVRPFFLHSQVTARRAERETHV</sequence>
<dbReference type="EMBL" id="CP023778">
    <property type="protein sequence ID" value="ATL68017.1"/>
    <property type="molecule type" value="Genomic_DNA"/>
</dbReference>
<dbReference type="Pfam" id="PF07812">
    <property type="entry name" value="TfuA"/>
    <property type="match status" value="1"/>
</dbReference>
<dbReference type="Proteomes" id="UP000221961">
    <property type="component" value="Chromosome"/>
</dbReference>
<evidence type="ECO:0000313" key="3">
    <source>
        <dbReference type="Proteomes" id="UP000221961"/>
    </source>
</evidence>
<name>A0A291RKW5_9NOCA</name>
<organism evidence="2 3">
    <name type="scientific">Nocardia terpenica</name>
    <dbReference type="NCBI Taxonomy" id="455432"/>
    <lineage>
        <taxon>Bacteria</taxon>
        <taxon>Bacillati</taxon>
        <taxon>Actinomycetota</taxon>
        <taxon>Actinomycetes</taxon>
        <taxon>Mycobacteriales</taxon>
        <taxon>Nocardiaceae</taxon>
        <taxon>Nocardia</taxon>
    </lineage>
</organism>
<dbReference type="InterPro" id="IPR012924">
    <property type="entry name" value="TfuA_core"/>
</dbReference>
<evidence type="ECO:0000259" key="1">
    <source>
        <dbReference type="Pfam" id="PF07812"/>
    </source>
</evidence>
<accession>A0A291RKW5</accession>
<gene>
    <name evidence="2" type="ORF">CRH09_19310</name>
</gene>